<dbReference type="GO" id="GO:0008380">
    <property type="term" value="P:RNA splicing"/>
    <property type="evidence" value="ECO:0007669"/>
    <property type="project" value="UniProtKB-KW"/>
</dbReference>
<accession>A0A091EHW8</accession>
<keyword evidence="4" id="KW-0747">Spliceosome</keyword>
<dbReference type="Proteomes" id="UP000028990">
    <property type="component" value="Unassembled WGS sequence"/>
</dbReference>
<keyword evidence="9" id="KW-1185">Reference proteome</keyword>
<evidence type="ECO:0000256" key="7">
    <source>
        <dbReference type="ARBA" id="ARBA00045277"/>
    </source>
</evidence>
<name>A0A091EHW8_FUKDA</name>
<sequence length="252" mass="28917">MRKLKHQTAVGNALLKVDVKSYYDLEMGKIRSELDAIKNELRSEKNLQVLSALMKTYKEKPYDRSFSLIPSSNIYERGSAPGRPKGHWWKPENLQSEMKDLCHQVEESTLEPRSEAHGEDQMKTAAIPSDRRGVCILEAVTKVKTARVDIAEEGSCTAAVKLAAQKHEQRLKKFQELHLKQNKAHKLNHQEAVEEDKRLKLFANWEAKKAHLEWELQEGKKKECAARGEDYEKVKLLEISAEDAESGERKKK</sequence>
<protein>
    <submittedName>
        <fullName evidence="8">Pre-mRNA-splicing factor syf2</fullName>
    </submittedName>
</protein>
<comment type="function">
    <text evidence="7">Involved in pre-mRNA splicing as component of the spliceosome.</text>
</comment>
<comment type="similarity">
    <text evidence="2">Belongs to the SYF2 family.</text>
</comment>
<evidence type="ECO:0000256" key="3">
    <source>
        <dbReference type="ARBA" id="ARBA00022664"/>
    </source>
</evidence>
<dbReference type="PANTHER" id="PTHR13264:SF5">
    <property type="entry name" value="PRE-MRNA-SPLICING FACTOR SYF2"/>
    <property type="match status" value="1"/>
</dbReference>
<dbReference type="GO" id="GO:0006397">
    <property type="term" value="P:mRNA processing"/>
    <property type="evidence" value="ECO:0007669"/>
    <property type="project" value="UniProtKB-KW"/>
</dbReference>
<keyword evidence="6" id="KW-0539">Nucleus</keyword>
<evidence type="ECO:0000256" key="4">
    <source>
        <dbReference type="ARBA" id="ARBA00022728"/>
    </source>
</evidence>
<evidence type="ECO:0000256" key="5">
    <source>
        <dbReference type="ARBA" id="ARBA00023187"/>
    </source>
</evidence>
<evidence type="ECO:0000256" key="2">
    <source>
        <dbReference type="ARBA" id="ARBA00010028"/>
    </source>
</evidence>
<gene>
    <name evidence="8" type="ORF">H920_03525</name>
</gene>
<evidence type="ECO:0000256" key="6">
    <source>
        <dbReference type="ARBA" id="ARBA00023242"/>
    </source>
</evidence>
<dbReference type="PANTHER" id="PTHR13264">
    <property type="entry name" value="GCIP-INTERACTING PROTEIN P29"/>
    <property type="match status" value="1"/>
</dbReference>
<evidence type="ECO:0000256" key="1">
    <source>
        <dbReference type="ARBA" id="ARBA00004123"/>
    </source>
</evidence>
<comment type="subcellular location">
    <subcellularLocation>
        <location evidence="1">Nucleus</location>
    </subcellularLocation>
</comment>
<evidence type="ECO:0000313" key="8">
    <source>
        <dbReference type="EMBL" id="KFO35071.1"/>
    </source>
</evidence>
<dbReference type="STRING" id="885580.ENSFDAP00000020613"/>
<dbReference type="GO" id="GO:0071014">
    <property type="term" value="C:post-mRNA release spliceosomal complex"/>
    <property type="evidence" value="ECO:0007669"/>
    <property type="project" value="TreeGrafter"/>
</dbReference>
<reference evidence="8 9" key="1">
    <citation type="submission" date="2013-11" db="EMBL/GenBank/DDBJ databases">
        <title>The Damaraland mole rat (Fukomys damarensis) genome and evolution of African mole rats.</title>
        <authorList>
            <person name="Gladyshev V.N."/>
            <person name="Fang X."/>
        </authorList>
    </citation>
    <scope>NUCLEOTIDE SEQUENCE [LARGE SCALE GENOMIC DNA]</scope>
    <source>
        <tissue evidence="8">Liver</tissue>
    </source>
</reference>
<dbReference type="GO" id="GO:0071013">
    <property type="term" value="C:catalytic step 2 spliceosome"/>
    <property type="evidence" value="ECO:0007669"/>
    <property type="project" value="TreeGrafter"/>
</dbReference>
<organism evidence="8 9">
    <name type="scientific">Fukomys damarensis</name>
    <name type="common">Damaraland mole rat</name>
    <name type="synonym">Cryptomys damarensis</name>
    <dbReference type="NCBI Taxonomy" id="885580"/>
    <lineage>
        <taxon>Eukaryota</taxon>
        <taxon>Metazoa</taxon>
        <taxon>Chordata</taxon>
        <taxon>Craniata</taxon>
        <taxon>Vertebrata</taxon>
        <taxon>Euteleostomi</taxon>
        <taxon>Mammalia</taxon>
        <taxon>Eutheria</taxon>
        <taxon>Euarchontoglires</taxon>
        <taxon>Glires</taxon>
        <taxon>Rodentia</taxon>
        <taxon>Hystricomorpha</taxon>
        <taxon>Bathyergidae</taxon>
        <taxon>Fukomys</taxon>
    </lineage>
</organism>
<dbReference type="AlphaFoldDB" id="A0A091EHW8"/>
<keyword evidence="5" id="KW-0508">mRNA splicing</keyword>
<dbReference type="InterPro" id="IPR013260">
    <property type="entry name" value="mRNA_splic_SYF2"/>
</dbReference>
<proteinExistence type="inferred from homology"/>
<keyword evidence="3" id="KW-0507">mRNA processing</keyword>
<dbReference type="EMBL" id="KN121891">
    <property type="protein sequence ID" value="KFO35071.1"/>
    <property type="molecule type" value="Genomic_DNA"/>
</dbReference>
<dbReference type="GO" id="GO:0000974">
    <property type="term" value="C:Prp19 complex"/>
    <property type="evidence" value="ECO:0007669"/>
    <property type="project" value="TreeGrafter"/>
</dbReference>
<evidence type="ECO:0000313" key="9">
    <source>
        <dbReference type="Proteomes" id="UP000028990"/>
    </source>
</evidence>